<dbReference type="Gene3D" id="1.10.10.2740">
    <property type="entry name" value="Spt6, Death-like domain"/>
    <property type="match status" value="1"/>
</dbReference>
<dbReference type="Gene3D" id="1.10.3500.10">
    <property type="entry name" value="Tex N-terminal region-like"/>
    <property type="match status" value="1"/>
</dbReference>
<dbReference type="SUPFAM" id="SSF53098">
    <property type="entry name" value="Ribonuclease H-like"/>
    <property type="match status" value="1"/>
</dbReference>
<dbReference type="Pfam" id="PF14633">
    <property type="entry name" value="SH2_2"/>
    <property type="match status" value="1"/>
</dbReference>
<accession>A0ABR1G0F5</accession>
<dbReference type="Pfam" id="PF14635">
    <property type="entry name" value="HHH_7"/>
    <property type="match status" value="1"/>
</dbReference>
<dbReference type="CDD" id="cd00164">
    <property type="entry name" value="S1_like"/>
    <property type="match status" value="1"/>
</dbReference>
<dbReference type="Gene3D" id="2.40.50.140">
    <property type="entry name" value="Nucleic acid-binding proteins"/>
    <property type="match status" value="1"/>
</dbReference>
<evidence type="ECO:0000256" key="1">
    <source>
        <dbReference type="PROSITE-ProRule" id="PRU00191"/>
    </source>
</evidence>
<feature type="compositionally biased region" description="Acidic residues" evidence="2">
    <location>
        <begin position="1"/>
        <end position="15"/>
    </location>
</feature>
<dbReference type="InterPro" id="IPR028088">
    <property type="entry name" value="Spt6_HTH_DNA-bd_dom"/>
</dbReference>
<dbReference type="InterPro" id="IPR042066">
    <property type="entry name" value="Spt6_death-like"/>
</dbReference>
<dbReference type="InterPro" id="IPR023323">
    <property type="entry name" value="Tex-like_dom_sf"/>
</dbReference>
<feature type="compositionally biased region" description="Acidic residues" evidence="2">
    <location>
        <begin position="102"/>
        <end position="111"/>
    </location>
</feature>
<feature type="region of interest" description="Disordered" evidence="2">
    <location>
        <begin position="787"/>
        <end position="824"/>
    </location>
</feature>
<dbReference type="InterPro" id="IPR035018">
    <property type="entry name" value="Spt6_SH2_C"/>
</dbReference>
<dbReference type="InterPro" id="IPR023319">
    <property type="entry name" value="Tex-like_HTH_dom_sf"/>
</dbReference>
<dbReference type="Gene3D" id="3.30.505.10">
    <property type="entry name" value="SH2 domain"/>
    <property type="match status" value="2"/>
</dbReference>
<evidence type="ECO:0000259" key="4">
    <source>
        <dbReference type="PROSITE" id="PS50126"/>
    </source>
</evidence>
<dbReference type="GO" id="GO:0003746">
    <property type="term" value="F:translation elongation factor activity"/>
    <property type="evidence" value="ECO:0007669"/>
    <property type="project" value="UniProtKB-KW"/>
</dbReference>
<dbReference type="PROSITE" id="PS50126">
    <property type="entry name" value="S1"/>
    <property type="match status" value="1"/>
</dbReference>
<dbReference type="SUPFAM" id="SSF158832">
    <property type="entry name" value="Tex N-terminal region-like"/>
    <property type="match status" value="1"/>
</dbReference>
<evidence type="ECO:0000259" key="3">
    <source>
        <dbReference type="PROSITE" id="PS50001"/>
    </source>
</evidence>
<dbReference type="InterPro" id="IPR035019">
    <property type="entry name" value="Spt6_SH2_N"/>
</dbReference>
<dbReference type="PANTHER" id="PTHR10145">
    <property type="entry name" value="TRANSCRIPTION ELONGATION FACTOR SPT6"/>
    <property type="match status" value="1"/>
</dbReference>
<dbReference type="SMART" id="SM00316">
    <property type="entry name" value="S1"/>
    <property type="match status" value="1"/>
</dbReference>
<feature type="region of interest" description="Disordered" evidence="2">
    <location>
        <begin position="1628"/>
        <end position="1655"/>
    </location>
</feature>
<feature type="compositionally biased region" description="Low complexity" evidence="2">
    <location>
        <begin position="123"/>
        <end position="133"/>
    </location>
</feature>
<dbReference type="Proteomes" id="UP001363151">
    <property type="component" value="Unassembled WGS sequence"/>
</dbReference>
<dbReference type="InterPro" id="IPR012340">
    <property type="entry name" value="NA-bd_OB-fold"/>
</dbReference>
<dbReference type="CDD" id="cd09918">
    <property type="entry name" value="SH2_Nterm_SPT6_like"/>
    <property type="match status" value="1"/>
</dbReference>
<dbReference type="InterPro" id="IPR036860">
    <property type="entry name" value="SH2_dom_sf"/>
</dbReference>
<feature type="compositionally biased region" description="Basic and acidic residues" evidence="2">
    <location>
        <begin position="811"/>
        <end position="824"/>
    </location>
</feature>
<gene>
    <name evidence="5" type="ORF">SO694_00018262</name>
</gene>
<dbReference type="SUPFAM" id="SSF50249">
    <property type="entry name" value="Nucleic acid-binding proteins"/>
    <property type="match status" value="1"/>
</dbReference>
<dbReference type="PROSITE" id="PS50001">
    <property type="entry name" value="SH2"/>
    <property type="match status" value="1"/>
</dbReference>
<organism evidence="5 6">
    <name type="scientific">Aureococcus anophagefferens</name>
    <name type="common">Harmful bloom alga</name>
    <dbReference type="NCBI Taxonomy" id="44056"/>
    <lineage>
        <taxon>Eukaryota</taxon>
        <taxon>Sar</taxon>
        <taxon>Stramenopiles</taxon>
        <taxon>Ochrophyta</taxon>
        <taxon>Pelagophyceae</taxon>
        <taxon>Pelagomonadales</taxon>
        <taxon>Pelagomonadaceae</taxon>
        <taxon>Aureococcus</taxon>
    </lineage>
</organism>
<feature type="compositionally biased region" description="Basic and acidic residues" evidence="2">
    <location>
        <begin position="112"/>
        <end position="122"/>
    </location>
</feature>
<comment type="caution">
    <text evidence="5">The sequence shown here is derived from an EMBL/GenBank/DDBJ whole genome shotgun (WGS) entry which is preliminary data.</text>
</comment>
<evidence type="ECO:0000313" key="5">
    <source>
        <dbReference type="EMBL" id="KAK7241998.1"/>
    </source>
</evidence>
<dbReference type="InterPro" id="IPR012337">
    <property type="entry name" value="RNaseH-like_sf"/>
</dbReference>
<proteinExistence type="predicted"/>
<dbReference type="PANTHER" id="PTHR10145:SF6">
    <property type="entry name" value="TRANSCRIPTION ELONGATION FACTOR SPT6"/>
    <property type="match status" value="1"/>
</dbReference>
<protein>
    <submittedName>
        <fullName evidence="5">Transcription elongation factor</fullName>
    </submittedName>
</protein>
<dbReference type="InterPro" id="IPR035420">
    <property type="entry name" value="Spt6_SH2"/>
</dbReference>
<feature type="domain" description="S1 motif" evidence="4">
    <location>
        <begin position="1267"/>
        <end position="1351"/>
    </location>
</feature>
<name>A0ABR1G0F5_AURAN</name>
<dbReference type="InterPro" id="IPR000980">
    <property type="entry name" value="SH2"/>
</dbReference>
<keyword evidence="5" id="KW-0251">Elongation factor</keyword>
<dbReference type="Pfam" id="PF14641">
    <property type="entry name" value="HTH_44"/>
    <property type="match status" value="1"/>
</dbReference>
<evidence type="ECO:0000313" key="6">
    <source>
        <dbReference type="Proteomes" id="UP001363151"/>
    </source>
</evidence>
<dbReference type="Gene3D" id="3.30.420.140">
    <property type="entry name" value="YqgF/RNase H-like domain"/>
    <property type="match status" value="1"/>
</dbReference>
<dbReference type="InterPro" id="IPR017072">
    <property type="entry name" value="TF_Spt6"/>
</dbReference>
<reference evidence="5 6" key="1">
    <citation type="submission" date="2024-03" db="EMBL/GenBank/DDBJ databases">
        <title>Aureococcus anophagefferens CCMP1851 and Kratosvirus quantuckense: Draft genome of a second virus-susceptible host strain in the model system.</title>
        <authorList>
            <person name="Chase E."/>
            <person name="Truchon A.R."/>
            <person name="Schepens W."/>
            <person name="Wilhelm S.W."/>
        </authorList>
    </citation>
    <scope>NUCLEOTIDE SEQUENCE [LARGE SCALE GENOMIC DNA]</scope>
    <source>
        <strain evidence="5 6">CCMP1851</strain>
    </source>
</reference>
<feature type="region of interest" description="Disordered" evidence="2">
    <location>
        <begin position="1"/>
        <end position="156"/>
    </location>
</feature>
<dbReference type="Pfam" id="PF00575">
    <property type="entry name" value="S1"/>
    <property type="match status" value="1"/>
</dbReference>
<dbReference type="CDD" id="cd09928">
    <property type="entry name" value="SH2_Cterm_SPT6_like"/>
    <property type="match status" value="1"/>
</dbReference>
<feature type="region of interest" description="Disordered" evidence="2">
    <location>
        <begin position="658"/>
        <end position="691"/>
    </location>
</feature>
<dbReference type="InterPro" id="IPR003029">
    <property type="entry name" value="S1_domain"/>
</dbReference>
<feature type="compositionally biased region" description="Basic and acidic residues" evidence="2">
    <location>
        <begin position="144"/>
        <end position="153"/>
    </location>
</feature>
<dbReference type="Gene3D" id="1.10.10.650">
    <property type="entry name" value="RuvA domain 2-like"/>
    <property type="match status" value="1"/>
</dbReference>
<keyword evidence="1" id="KW-0727">SH2 domain</keyword>
<evidence type="ECO:0000256" key="2">
    <source>
        <dbReference type="SAM" id="MobiDB-lite"/>
    </source>
</evidence>
<dbReference type="InterPro" id="IPR032706">
    <property type="entry name" value="Spt6_HHH"/>
</dbReference>
<dbReference type="InterPro" id="IPR037027">
    <property type="entry name" value="YqgF/RNaseH-like_dom_sf"/>
</dbReference>
<feature type="domain" description="SH2" evidence="3">
    <location>
        <begin position="1430"/>
        <end position="1514"/>
    </location>
</feature>
<dbReference type="EMBL" id="JBBJCI010000151">
    <property type="protein sequence ID" value="KAK7241998.1"/>
    <property type="molecule type" value="Genomic_DNA"/>
</dbReference>
<keyword evidence="5" id="KW-0648">Protein biosynthesis</keyword>
<keyword evidence="6" id="KW-1185">Reference proteome</keyword>
<dbReference type="Gene3D" id="1.10.150.850">
    <property type="entry name" value="Spt6, helix-hairpin-helix domain"/>
    <property type="match status" value="1"/>
</dbReference>
<dbReference type="SUPFAM" id="SSF55550">
    <property type="entry name" value="SH2 domain"/>
    <property type="match status" value="1"/>
</dbReference>
<feature type="compositionally biased region" description="Acidic residues" evidence="2">
    <location>
        <begin position="36"/>
        <end position="66"/>
    </location>
</feature>
<sequence>MADALIEDQADESGDEAPAPEAEEVEENEYQKDGFVVDDEEADDGDDDKGDDLLNDSSSDDDDDDAPGGGRLRRNKARAAPDAEDLELIAENLGAASKPPADADDSDDDFDDAPKKRPREAAAPEPEAPAAEARLFDDDSDDEPKEKKVKSDALYDEDNFDDFIEDDLGIQQALQREEKMGISRARGPAGAGGGADAPSQLQMMDMIDIFGEDAEDFAAKGFSDDDDEEEKAAGAGFRARYEPGLLAEHYVTDADEAIRKRDLPERLQLRSVATAKRTRRDYETHLEEEAAWIARKLRHPHAPADATVVAVSRLLRFYNEDCYEVPFVAAYRRDYFVDSDIKPAELWRVFELDDEFARLAKRRKDTVKMVKALRAVAPRPFLGPGLAAARLADDGAHRDARHYVKHCFARAGADDGKRRPGQREAAFWAAVRDNDVDKFCRTFAKSAKAVDDALRDPDAAAQMPPTPAEYPDMACLDFLGAPPLDDESKLRECAVAALARDLAALPSVRAEARRAFRELATVTTRPTDKGRAEIDVCHEYHGLQYLQNKKVAEFLDGASSNPPRRHRAGEDAGDAVADLAAADFVKILKAEKEGLLAYELRSTAKPDDPNAADEKWDVDAIANGLFNAYLALPFGGGADLAAPAATYAGLQVVAPAAPAAPADEPPKEEDVKAEDDAAEDAPALPTSSDPTLLRAWDDERRRVVRLAVKSFLLPMLEEELKGELRRAGTRAVARLAANALRRLADVAGFAGGGFRGSNGLHESAGGQVGCKAVGVGVARADTWAKHERARGQDPPAESTAFVLLGPSGSVSDHEVASSRANDRSPDDVRRVARFLRRHRPDVVVVSTGAGAAACRRCMKFVEASVRVAREPLPRYEDESPEESMRLDEEEELVGEWQCAISFADDRLARAFASSIRADRELEEYPAPYRVAVSLARAAQNPLAELSACFTARGLRGGAGLGLPGEDLTMVKLHPLADMVPGKLLLETYAKALVDANCAHGVDLNQALQYDHHFGCLQFVAGLGPRKAAALRRSARSYGGSAREGGAHGVVVSRRNLAALFDARGKYSTKRGSATNCFTNCAAFLRVRPAGPLADMALDPLDDTRVHPECYFGGEGFYDWAQKMCADGLDRDLGEGEESYSEVVALAMDDSRSALAKNLRKQNAAYREGDFWSPPLFGTTHKVNEAEDAAADDALDDKLGELDLDTYAQILAEDSGVGLRREQLEDVKRELRCPYRDFRAPWRPPTEAAAFDLLSGLGQDQGGGVKEKQIVTARIQRADKYRLFVVTDLGLSGGVHVEFLDAEGGRVENADEWLSTEGLRPRYDAKLAIDEVVECAVLKVDHERFRIELSRRDDDVFFPQSAQAFYDHYGARGVDFDPALDASKMVRDYVSNARSRLDRCKRVRDDRARALDASLKPRAAARARRHILHPAYHAKCDYKAAEALLETMGAGEVVARPSSSGKVALTWAFRDGVYKHVEVDDADEVAPGVPPKFRLEVSPGEVEEYEDIDELLARYVLPMNDFCEDVAASRKFRDDVRDAAASEKELKAQRRAAPASIPYFLWVDARYPGRFALSYLPPKATTCRLEWLKVTPNGLYLRDKTFLGVDDALNHFKKHAKEWARGPKLARAVARRAPQRRRRAAAARRRPRRRRARRRP</sequence>